<reference evidence="1 2" key="1">
    <citation type="journal article" date="2015" name="ISME J.">
        <title>Genomic and phenotypic differentiation among Methanosarcina mazei populations from Columbia River sediment.</title>
        <authorList>
            <person name="Youngblut N.D."/>
            <person name="Wirth J.S."/>
            <person name="Henriksen J.R."/>
            <person name="Smith M."/>
            <person name="Simon H."/>
            <person name="Metcalf W.W."/>
            <person name="Whitaker R.J."/>
        </authorList>
    </citation>
    <scope>NUCLEOTIDE SEQUENCE [LARGE SCALE GENOMIC DNA]</scope>
    <source>
        <strain evidence="1 2">1.H.M.2.1</strain>
    </source>
</reference>
<evidence type="ECO:0000313" key="2">
    <source>
        <dbReference type="Proteomes" id="UP000034152"/>
    </source>
</evidence>
<accession>A0A0F8TLZ8</accession>
<organism evidence="1 2">
    <name type="scientific">Methanosarcina mazei</name>
    <name type="common">Methanosarcina frisia</name>
    <dbReference type="NCBI Taxonomy" id="2209"/>
    <lineage>
        <taxon>Archaea</taxon>
        <taxon>Methanobacteriati</taxon>
        <taxon>Methanobacteriota</taxon>
        <taxon>Stenosarchaea group</taxon>
        <taxon>Methanomicrobia</taxon>
        <taxon>Methanosarcinales</taxon>
        <taxon>Methanosarcinaceae</taxon>
        <taxon>Methanosarcina</taxon>
    </lineage>
</organism>
<gene>
    <name evidence="1" type="ORF">DU80_02565</name>
</gene>
<comment type="caution">
    <text evidence="1">The sequence shown here is derived from an EMBL/GenBank/DDBJ whole genome shotgun (WGS) entry which is preliminary data.</text>
</comment>
<protein>
    <submittedName>
        <fullName evidence="1">Uncharacterized protein</fullName>
    </submittedName>
</protein>
<sequence>HIFLLGIVGKALCFVMFILPNNTKQRALIFILLSKSGFNLYFHRPNHIPNIEIGGMEYSIYNSLDIYDAETREMSRFKKVKVNEYPSEKGDKRWIITAEDSKVLMVTKSYCKETFSFTNNFNFRFSGILRTL</sequence>
<name>A0A0F8TLZ8_METMZ</name>
<evidence type="ECO:0000313" key="1">
    <source>
        <dbReference type="EMBL" id="KKH86279.1"/>
    </source>
</evidence>
<dbReference type="PATRIC" id="fig|2209.56.peg.552"/>
<dbReference type="AlphaFoldDB" id="A0A0F8TLZ8"/>
<feature type="non-terminal residue" evidence="1">
    <location>
        <position position="1"/>
    </location>
</feature>
<proteinExistence type="predicted"/>
<dbReference type="Proteomes" id="UP000034152">
    <property type="component" value="Unassembled WGS sequence"/>
</dbReference>
<dbReference type="EMBL" id="JJQU01000105">
    <property type="protein sequence ID" value="KKH86279.1"/>
    <property type="molecule type" value="Genomic_DNA"/>
</dbReference>